<accession>A0A179G1U0</accession>
<name>A0A179G1U0_METCM</name>
<keyword evidence="2" id="KW-1185">Reference proteome</keyword>
<evidence type="ECO:0000313" key="1">
    <source>
        <dbReference type="EMBL" id="OAQ71199.1"/>
    </source>
</evidence>
<protein>
    <submittedName>
        <fullName evidence="1">Uncharacterized protein</fullName>
    </submittedName>
</protein>
<reference evidence="1 2" key="1">
    <citation type="journal article" date="2016" name="PLoS Pathog.">
        <title>Biosynthesis of antibiotic leucinostatins in bio-control fungus Purpureocillium lilacinum and their inhibition on phytophthora revealed by genome mining.</title>
        <authorList>
            <person name="Wang G."/>
            <person name="Liu Z."/>
            <person name="Lin R."/>
            <person name="Li E."/>
            <person name="Mao Z."/>
            <person name="Ling J."/>
            <person name="Yang Y."/>
            <person name="Yin W.B."/>
            <person name="Xie B."/>
        </authorList>
    </citation>
    <scope>NUCLEOTIDE SEQUENCE [LARGE SCALE GENOMIC DNA]</scope>
    <source>
        <strain evidence="1">170</strain>
    </source>
</reference>
<dbReference type="AlphaFoldDB" id="A0A179G1U0"/>
<comment type="caution">
    <text evidence="1">The sequence shown here is derived from an EMBL/GenBank/DDBJ whole genome shotgun (WGS) entry which is preliminary data.</text>
</comment>
<dbReference type="EMBL" id="LSBJ02000002">
    <property type="protein sequence ID" value="OAQ71199.1"/>
    <property type="molecule type" value="Genomic_DNA"/>
</dbReference>
<evidence type="ECO:0000313" key="2">
    <source>
        <dbReference type="Proteomes" id="UP000078397"/>
    </source>
</evidence>
<dbReference type="GeneID" id="28857411"/>
<dbReference type="RefSeq" id="XP_018147736.1">
    <property type="nucleotide sequence ID" value="XM_018293417.1"/>
</dbReference>
<dbReference type="KEGG" id="pchm:VFPPC_15664"/>
<gene>
    <name evidence="1" type="ORF">VFPPC_15664</name>
</gene>
<organism evidence="1 2">
    <name type="scientific">Pochonia chlamydosporia 170</name>
    <dbReference type="NCBI Taxonomy" id="1380566"/>
    <lineage>
        <taxon>Eukaryota</taxon>
        <taxon>Fungi</taxon>
        <taxon>Dikarya</taxon>
        <taxon>Ascomycota</taxon>
        <taxon>Pezizomycotina</taxon>
        <taxon>Sordariomycetes</taxon>
        <taxon>Hypocreomycetidae</taxon>
        <taxon>Hypocreales</taxon>
        <taxon>Clavicipitaceae</taxon>
        <taxon>Pochonia</taxon>
    </lineage>
</organism>
<proteinExistence type="predicted"/>
<sequence>MQRDAKFAGSMYSTQEYRRVGSFRCHPDQLLPSNVMPSHARSCPVMSLRASLAATKSSQNSTLPWVVRYRYLGTYLGGHAACGRERGLAQALLDDSHRPLNPEKSIHSLQASPPLCPKSEPALRYHPLIFPPLLLFCWVSSDVYTRPSLLKSLVFSITFQFPSLPRLRHTCVSYKITNIPPSPPTSVAVIRDRSN</sequence>
<dbReference type="Proteomes" id="UP000078397">
    <property type="component" value="Unassembled WGS sequence"/>
</dbReference>